<dbReference type="Pfam" id="PF01957">
    <property type="entry name" value="NfeD"/>
    <property type="match status" value="1"/>
</dbReference>
<dbReference type="EMBL" id="RKQT01000001">
    <property type="protein sequence ID" value="RPE96675.1"/>
    <property type="molecule type" value="Genomic_DNA"/>
</dbReference>
<keyword evidence="3 5" id="KW-1133">Transmembrane helix</keyword>
<reference evidence="8 9" key="2">
    <citation type="submission" date="2018-11" db="EMBL/GenBank/DDBJ databases">
        <title>Genomic Encyclopedia of Type Strains, Phase IV (KMG-IV): sequencing the most valuable type-strain genomes for metagenomic binning, comparative biology and taxonomic classification.</title>
        <authorList>
            <person name="Goeker M."/>
        </authorList>
    </citation>
    <scope>NUCLEOTIDE SEQUENCE [LARGE SCALE GENOMIC DNA]</scope>
    <source>
        <strain evidence="8 9">DSM 25797</strain>
    </source>
</reference>
<evidence type="ECO:0000313" key="10">
    <source>
        <dbReference type="Proteomes" id="UP000502287"/>
    </source>
</evidence>
<evidence type="ECO:0000313" key="8">
    <source>
        <dbReference type="EMBL" id="RPE96675.1"/>
    </source>
</evidence>
<dbReference type="KEGG" id="fcl:A4G17_05495"/>
<dbReference type="InterPro" id="IPR012340">
    <property type="entry name" value="NA-bd_OB-fold"/>
</dbReference>
<proteinExistence type="predicted"/>
<evidence type="ECO:0000256" key="2">
    <source>
        <dbReference type="ARBA" id="ARBA00022692"/>
    </source>
</evidence>
<protein>
    <recommendedName>
        <fullName evidence="6">NfeD-like C-terminal domain-containing protein</fullName>
    </recommendedName>
</protein>
<comment type="subcellular location">
    <subcellularLocation>
        <location evidence="1">Membrane</location>
        <topology evidence="1">Multi-pass membrane protein</topology>
    </subcellularLocation>
</comment>
<dbReference type="InterPro" id="IPR002810">
    <property type="entry name" value="NfeD-like_C"/>
</dbReference>
<accession>A0AAE7C2A2</accession>
<reference evidence="7 10" key="1">
    <citation type="submission" date="2016-03" db="EMBL/GenBank/DDBJ databases">
        <authorList>
            <person name="Hansen M.J."/>
            <person name="Bojesen A.M."/>
            <person name="Planet P."/>
        </authorList>
    </citation>
    <scope>NUCLEOTIDE SEQUENCE [LARGE SCALE GENOMIC DNA]</scope>
    <source>
        <strain evidence="7 10">HPA 21</strain>
    </source>
</reference>
<dbReference type="RefSeq" id="WP_123956625.1">
    <property type="nucleotide sequence ID" value="NZ_CP015029.1"/>
</dbReference>
<keyword evidence="4 5" id="KW-0472">Membrane</keyword>
<dbReference type="AlphaFoldDB" id="A0AAE7C2A2"/>
<evidence type="ECO:0000313" key="9">
    <source>
        <dbReference type="Proteomes" id="UP000276901"/>
    </source>
</evidence>
<evidence type="ECO:0000256" key="1">
    <source>
        <dbReference type="ARBA" id="ARBA00004141"/>
    </source>
</evidence>
<evidence type="ECO:0000259" key="6">
    <source>
        <dbReference type="Pfam" id="PF01957"/>
    </source>
</evidence>
<evidence type="ECO:0000256" key="5">
    <source>
        <dbReference type="SAM" id="Phobius"/>
    </source>
</evidence>
<dbReference type="GO" id="GO:0005886">
    <property type="term" value="C:plasma membrane"/>
    <property type="evidence" value="ECO:0007669"/>
    <property type="project" value="TreeGrafter"/>
</dbReference>
<sequence length="146" mass="16481">MEWLTGWSMWLILGFVLFILETVITGVFIMWWGGAAIIIAIVVALFPDIALSVQFTLFALLAIIFSLAWWKFQQTRDDQEDQANTLNDREHAMLGMQGVIVEILENGVVRGKFGDTTWRVIGKNLKVGDSVHVKKVEGITLFVVKL</sequence>
<organism evidence="7 10">
    <name type="scientific">Frederiksenia canicola</name>
    <dbReference type="NCBI Taxonomy" id="123824"/>
    <lineage>
        <taxon>Bacteria</taxon>
        <taxon>Pseudomonadati</taxon>
        <taxon>Pseudomonadota</taxon>
        <taxon>Gammaproteobacteria</taxon>
        <taxon>Pasteurellales</taxon>
        <taxon>Pasteurellaceae</taxon>
        <taxon>Frederiksenia</taxon>
    </lineage>
</organism>
<feature type="transmembrane region" description="Helical" evidence="5">
    <location>
        <begin position="12"/>
        <end position="45"/>
    </location>
</feature>
<dbReference type="PANTHER" id="PTHR33507:SF3">
    <property type="entry name" value="INNER MEMBRANE PROTEIN YBBJ"/>
    <property type="match status" value="1"/>
</dbReference>
<evidence type="ECO:0000313" key="7">
    <source>
        <dbReference type="EMBL" id="QIM64922.1"/>
    </source>
</evidence>
<dbReference type="Proteomes" id="UP000502287">
    <property type="component" value="Chromosome"/>
</dbReference>
<dbReference type="EMBL" id="CP015029">
    <property type="protein sequence ID" value="QIM64922.1"/>
    <property type="molecule type" value="Genomic_DNA"/>
</dbReference>
<name>A0AAE7C2A2_9PAST</name>
<dbReference type="InterPro" id="IPR052165">
    <property type="entry name" value="Membrane_assoc_protease"/>
</dbReference>
<feature type="domain" description="NfeD-like C-terminal" evidence="6">
    <location>
        <begin position="91"/>
        <end position="145"/>
    </location>
</feature>
<feature type="transmembrane region" description="Helical" evidence="5">
    <location>
        <begin position="51"/>
        <end position="70"/>
    </location>
</feature>
<gene>
    <name evidence="7" type="ORF">A4G17_05495</name>
    <name evidence="8" type="ORF">EDC49_1071</name>
</gene>
<dbReference type="Gene3D" id="2.40.50.140">
    <property type="entry name" value="Nucleic acid-binding proteins"/>
    <property type="match status" value="1"/>
</dbReference>
<keyword evidence="2 5" id="KW-0812">Transmembrane</keyword>
<dbReference type="Proteomes" id="UP000276901">
    <property type="component" value="Unassembled WGS sequence"/>
</dbReference>
<keyword evidence="9" id="KW-1185">Reference proteome</keyword>
<evidence type="ECO:0000256" key="3">
    <source>
        <dbReference type="ARBA" id="ARBA00022989"/>
    </source>
</evidence>
<dbReference type="PANTHER" id="PTHR33507">
    <property type="entry name" value="INNER MEMBRANE PROTEIN YBBJ"/>
    <property type="match status" value="1"/>
</dbReference>
<evidence type="ECO:0000256" key="4">
    <source>
        <dbReference type="ARBA" id="ARBA00023136"/>
    </source>
</evidence>